<gene>
    <name evidence="3" type="ORF">HCK00_18540</name>
</gene>
<dbReference type="InterPro" id="IPR015330">
    <property type="entry name" value="DNA_primase/pol_bifunc_N"/>
</dbReference>
<dbReference type="RefSeq" id="WP_168103121.1">
    <property type="nucleotide sequence ID" value="NZ_JAATEN010000015.1"/>
</dbReference>
<accession>A0ABX1C154</accession>
<evidence type="ECO:0000256" key="1">
    <source>
        <dbReference type="SAM" id="MobiDB-lite"/>
    </source>
</evidence>
<protein>
    <recommendedName>
        <fullName evidence="2">DNA primase/polymerase bifunctional N-terminal domain-containing protein</fullName>
    </recommendedName>
</protein>
<proteinExistence type="predicted"/>
<feature type="compositionally biased region" description="Low complexity" evidence="1">
    <location>
        <begin position="291"/>
        <end position="303"/>
    </location>
</feature>
<organism evidence="3 4">
    <name type="scientific">Streptomyces zingiberis</name>
    <dbReference type="NCBI Taxonomy" id="2053010"/>
    <lineage>
        <taxon>Bacteria</taxon>
        <taxon>Bacillati</taxon>
        <taxon>Actinomycetota</taxon>
        <taxon>Actinomycetes</taxon>
        <taxon>Kitasatosporales</taxon>
        <taxon>Streptomycetaceae</taxon>
        <taxon>Streptomyces</taxon>
    </lineage>
</organism>
<dbReference type="EMBL" id="JAATEN010000015">
    <property type="protein sequence ID" value="NJQ02486.1"/>
    <property type="molecule type" value="Genomic_DNA"/>
</dbReference>
<feature type="region of interest" description="Disordered" evidence="1">
    <location>
        <begin position="275"/>
        <end position="303"/>
    </location>
</feature>
<name>A0ABX1C154_9ACTN</name>
<feature type="region of interest" description="Disordered" evidence="1">
    <location>
        <begin position="143"/>
        <end position="244"/>
    </location>
</feature>
<comment type="caution">
    <text evidence="3">The sequence shown here is derived from an EMBL/GenBank/DDBJ whole genome shotgun (WGS) entry which is preliminary data.</text>
</comment>
<dbReference type="Proteomes" id="UP000695264">
    <property type="component" value="Unassembled WGS sequence"/>
</dbReference>
<sequence>MSDWQPRAWQHSEGPSSFALFRAPAAEDPSLLPARANAAGAAWLASAAEAPQRVLAHWSARPGAPVHLPCGTAFDVVSAPGVFGRRMLDRLWSEGPGTGPVAVHRGRLLLFTAPGTARRLPARLAAEEWADLVPPLLCHGRGDMVTVPPPGPPAREASGTTGTTGTTGIDAGTDGAARTDGGAEPPPPAPAAAETHTGATATAGAPGTAVTTGGAGASPDGPAAREETPPSLAPPADPTRPAPTRWLVAPDVRTPWLPGDEALHWACARAVLAGAGRRGPDGTGGPGRGPAGPLLAGTGSRRR</sequence>
<feature type="compositionally biased region" description="Pro residues" evidence="1">
    <location>
        <begin position="231"/>
        <end position="241"/>
    </location>
</feature>
<feature type="compositionally biased region" description="Low complexity" evidence="1">
    <location>
        <begin position="159"/>
        <end position="183"/>
    </location>
</feature>
<reference evidence="3 4" key="1">
    <citation type="submission" date="2020-03" db="EMBL/GenBank/DDBJ databases">
        <title>WGS of actinomycetes isolated from Thailand.</title>
        <authorList>
            <person name="Thawai C."/>
        </authorList>
    </citation>
    <scope>NUCLEOTIDE SEQUENCE [LARGE SCALE GENOMIC DNA]</scope>
    <source>
        <strain evidence="3 4">PLAI 1-29</strain>
    </source>
</reference>
<feature type="domain" description="DNA primase/polymerase bifunctional N-terminal" evidence="2">
    <location>
        <begin position="34"/>
        <end position="150"/>
    </location>
</feature>
<evidence type="ECO:0000313" key="3">
    <source>
        <dbReference type="EMBL" id="NJQ02486.1"/>
    </source>
</evidence>
<feature type="compositionally biased region" description="Gly residues" evidence="1">
    <location>
        <begin position="281"/>
        <end position="290"/>
    </location>
</feature>
<feature type="compositionally biased region" description="Low complexity" evidence="1">
    <location>
        <begin position="191"/>
        <end position="222"/>
    </location>
</feature>
<dbReference type="Pfam" id="PF09250">
    <property type="entry name" value="Prim-Pol"/>
    <property type="match status" value="1"/>
</dbReference>
<evidence type="ECO:0000259" key="2">
    <source>
        <dbReference type="Pfam" id="PF09250"/>
    </source>
</evidence>
<evidence type="ECO:0000313" key="4">
    <source>
        <dbReference type="Proteomes" id="UP000695264"/>
    </source>
</evidence>
<keyword evidence="4" id="KW-1185">Reference proteome</keyword>